<evidence type="ECO:0000259" key="2">
    <source>
        <dbReference type="Pfam" id="PF00535"/>
    </source>
</evidence>
<gene>
    <name evidence="3" type="ORF">EVA92_02265</name>
</gene>
<feature type="domain" description="Glycosyltransferase 2-like" evidence="2">
    <location>
        <begin position="3"/>
        <end position="123"/>
    </location>
</feature>
<feature type="transmembrane region" description="Helical" evidence="1">
    <location>
        <begin position="362"/>
        <end position="386"/>
    </location>
</feature>
<keyword evidence="1" id="KW-1133">Transmembrane helix</keyword>
<dbReference type="CDD" id="cd00761">
    <property type="entry name" value="Glyco_tranf_GTA_type"/>
    <property type="match status" value="1"/>
</dbReference>
<protein>
    <submittedName>
        <fullName evidence="3">Glycosyltransferase family 2 protein</fullName>
    </submittedName>
</protein>
<dbReference type="AlphaFoldDB" id="A0A520MZG5"/>
<dbReference type="PANTHER" id="PTHR22916">
    <property type="entry name" value="GLYCOSYLTRANSFERASE"/>
    <property type="match status" value="1"/>
</dbReference>
<comment type="caution">
    <text evidence="3">The sequence shown here is derived from an EMBL/GenBank/DDBJ whole genome shotgun (WGS) entry which is preliminary data.</text>
</comment>
<sequence>MISIVIPARNDDVRVFSRTLASIENQIQKPNEVILIDSSSNDDIKKIFEDSDLGNVPKVYKKIPPAFAGKSTNLGIKLASSDFIGLLDTKTIPDKGWISDYLKYLQNKDLDIVFGSTKFFAETNFQHLIKDCSYGEVQHETVPGTVFRKKIFKKDYLFNENSRSGYDIEWRLKIKKNYKYYNPEKKYISYSTFENNITKLTEKYFSYSFSSALIDIQSNQKEIYFSIFLLLSLLIVPRWNYLIGGWDENPLYIPDITKLYLLAIFVLFLFLGVQRRLINQQTDSLSFKLIQFTSFFAIFYLSYNWNALFAGWIEEAILYIPHITKISIAVVLLASFSQRGIFSPISKGVPMNRIFPLRFMQLGILGIYIDLVKGPGYVLGGFLQILRTIKNFWRN</sequence>
<keyword evidence="3" id="KW-0808">Transferase</keyword>
<feature type="transmembrane region" description="Helical" evidence="1">
    <location>
        <begin position="223"/>
        <end position="239"/>
    </location>
</feature>
<dbReference type="InterPro" id="IPR029044">
    <property type="entry name" value="Nucleotide-diphossugar_trans"/>
</dbReference>
<feature type="transmembrane region" description="Helical" evidence="1">
    <location>
        <begin position="251"/>
        <end position="273"/>
    </location>
</feature>
<keyword evidence="1" id="KW-0472">Membrane</keyword>
<organism evidence="3 4">
    <name type="scientific">SAR86 cluster bacterium</name>
    <dbReference type="NCBI Taxonomy" id="2030880"/>
    <lineage>
        <taxon>Bacteria</taxon>
        <taxon>Pseudomonadati</taxon>
        <taxon>Pseudomonadota</taxon>
        <taxon>Gammaproteobacteria</taxon>
        <taxon>SAR86 cluster</taxon>
    </lineage>
</organism>
<reference evidence="3 4" key="1">
    <citation type="submission" date="2019-02" db="EMBL/GenBank/DDBJ databases">
        <title>Prokaryotic population dynamics and viral predation in marine succession experiment using metagenomics: the confinement effect.</title>
        <authorList>
            <person name="Haro-Moreno J.M."/>
            <person name="Rodriguez-Valera F."/>
            <person name="Lopez-Perez M."/>
        </authorList>
    </citation>
    <scope>NUCLEOTIDE SEQUENCE [LARGE SCALE GENOMIC DNA]</scope>
    <source>
        <strain evidence="3">MED-G159</strain>
    </source>
</reference>
<dbReference type="Pfam" id="PF00535">
    <property type="entry name" value="Glycos_transf_2"/>
    <property type="match status" value="1"/>
</dbReference>
<evidence type="ECO:0000313" key="4">
    <source>
        <dbReference type="Proteomes" id="UP000315825"/>
    </source>
</evidence>
<evidence type="ECO:0000313" key="3">
    <source>
        <dbReference type="EMBL" id="RZO26589.1"/>
    </source>
</evidence>
<proteinExistence type="predicted"/>
<dbReference type="SUPFAM" id="SSF53448">
    <property type="entry name" value="Nucleotide-diphospho-sugar transferases"/>
    <property type="match status" value="1"/>
</dbReference>
<accession>A0A520MZG5</accession>
<dbReference type="EMBL" id="SHBE01000003">
    <property type="protein sequence ID" value="RZO26589.1"/>
    <property type="molecule type" value="Genomic_DNA"/>
</dbReference>
<evidence type="ECO:0000256" key="1">
    <source>
        <dbReference type="SAM" id="Phobius"/>
    </source>
</evidence>
<dbReference type="Proteomes" id="UP000315825">
    <property type="component" value="Unassembled WGS sequence"/>
</dbReference>
<dbReference type="InterPro" id="IPR001173">
    <property type="entry name" value="Glyco_trans_2-like"/>
</dbReference>
<dbReference type="Gene3D" id="3.90.550.10">
    <property type="entry name" value="Spore Coat Polysaccharide Biosynthesis Protein SpsA, Chain A"/>
    <property type="match status" value="1"/>
</dbReference>
<keyword evidence="1" id="KW-0812">Transmembrane</keyword>
<dbReference type="GO" id="GO:0016758">
    <property type="term" value="F:hexosyltransferase activity"/>
    <property type="evidence" value="ECO:0007669"/>
    <property type="project" value="UniProtKB-ARBA"/>
</dbReference>
<name>A0A520MZG5_9GAMM</name>